<gene>
    <name evidence="1" type="ORF">MANES_05G070650v8</name>
</gene>
<protein>
    <submittedName>
        <fullName evidence="1">Uncharacterized protein</fullName>
    </submittedName>
</protein>
<accession>A0ACB7HM51</accession>
<reference evidence="2" key="1">
    <citation type="journal article" date="2016" name="Nat. Biotechnol.">
        <title>Sequencing wild and cultivated cassava and related species reveals extensive interspecific hybridization and genetic diversity.</title>
        <authorList>
            <person name="Bredeson J.V."/>
            <person name="Lyons J.B."/>
            <person name="Prochnik S.E."/>
            <person name="Wu G.A."/>
            <person name="Ha C.M."/>
            <person name="Edsinger-Gonzales E."/>
            <person name="Grimwood J."/>
            <person name="Schmutz J."/>
            <person name="Rabbi I.Y."/>
            <person name="Egesi C."/>
            <person name="Nauluvula P."/>
            <person name="Lebot V."/>
            <person name="Ndunguru J."/>
            <person name="Mkamilo G."/>
            <person name="Bart R.S."/>
            <person name="Setter T.L."/>
            <person name="Gleadow R.M."/>
            <person name="Kulakow P."/>
            <person name="Ferguson M.E."/>
            <person name="Rounsley S."/>
            <person name="Rokhsar D.S."/>
        </authorList>
    </citation>
    <scope>NUCLEOTIDE SEQUENCE [LARGE SCALE GENOMIC DNA]</scope>
    <source>
        <strain evidence="2">cv. AM560-2</strain>
    </source>
</reference>
<proteinExistence type="predicted"/>
<keyword evidence="2" id="KW-1185">Reference proteome</keyword>
<name>A0ACB7HM51_MANES</name>
<comment type="caution">
    <text evidence="1">The sequence shown here is derived from an EMBL/GenBank/DDBJ whole genome shotgun (WGS) entry which is preliminary data.</text>
</comment>
<dbReference type="Proteomes" id="UP000091857">
    <property type="component" value="Chromosome 5"/>
</dbReference>
<dbReference type="EMBL" id="CM004391">
    <property type="protein sequence ID" value="KAG8653824.1"/>
    <property type="molecule type" value="Genomic_DNA"/>
</dbReference>
<sequence>MKPIIKISNAAEAELLSRHSSPIFSNSLTPFTFTLTTSPVYRLGRRQTHALLPSNFFPYVIPFSTASSVPYMVSHFRDEFVQHGDDIDINAIEDLEEKSDSLTSRNHSADRVYGSSEFNMGLKFTGTHRYALCLFYVSYT</sequence>
<evidence type="ECO:0000313" key="1">
    <source>
        <dbReference type="EMBL" id="KAG8653824.1"/>
    </source>
</evidence>
<organism evidence="1 2">
    <name type="scientific">Manihot esculenta</name>
    <name type="common">Cassava</name>
    <name type="synonym">Jatropha manihot</name>
    <dbReference type="NCBI Taxonomy" id="3983"/>
    <lineage>
        <taxon>Eukaryota</taxon>
        <taxon>Viridiplantae</taxon>
        <taxon>Streptophyta</taxon>
        <taxon>Embryophyta</taxon>
        <taxon>Tracheophyta</taxon>
        <taxon>Spermatophyta</taxon>
        <taxon>Magnoliopsida</taxon>
        <taxon>eudicotyledons</taxon>
        <taxon>Gunneridae</taxon>
        <taxon>Pentapetalae</taxon>
        <taxon>rosids</taxon>
        <taxon>fabids</taxon>
        <taxon>Malpighiales</taxon>
        <taxon>Euphorbiaceae</taxon>
        <taxon>Crotonoideae</taxon>
        <taxon>Manihoteae</taxon>
        <taxon>Manihot</taxon>
    </lineage>
</organism>
<evidence type="ECO:0000313" key="2">
    <source>
        <dbReference type="Proteomes" id="UP000091857"/>
    </source>
</evidence>